<sequence>MHSAAATTNAAEIKLGLGMDPLIAMPILQPARTIISRTSWSRFSDCCTNILSTSPYTTAPPAKISAALAVSSGFPAVAGLSTLAAIPVPLTLEQQHITDIEGIAPIRSNIKTAGFTHAEDVAV</sequence>
<accession>A0A4Y9XJR0</accession>
<dbReference type="AlphaFoldDB" id="A0A4Y9XJR0"/>
<protein>
    <submittedName>
        <fullName evidence="1">Uncharacterized protein</fullName>
    </submittedName>
</protein>
<proteinExistence type="predicted"/>
<name>A0A4Y9XJR0_9AGAM</name>
<evidence type="ECO:0000313" key="1">
    <source>
        <dbReference type="EMBL" id="TFY50150.1"/>
    </source>
</evidence>
<reference evidence="1 2" key="1">
    <citation type="submission" date="2019-02" db="EMBL/GenBank/DDBJ databases">
        <title>Genome sequencing of the rare red list fungi Dentipellis fragilis.</title>
        <authorList>
            <person name="Buettner E."/>
            <person name="Kellner H."/>
        </authorList>
    </citation>
    <scope>NUCLEOTIDE SEQUENCE [LARGE SCALE GENOMIC DNA]</scope>
    <source>
        <strain evidence="1 2">DSM 105465</strain>
    </source>
</reference>
<organism evidence="1 2">
    <name type="scientific">Dentipellis fragilis</name>
    <dbReference type="NCBI Taxonomy" id="205917"/>
    <lineage>
        <taxon>Eukaryota</taxon>
        <taxon>Fungi</taxon>
        <taxon>Dikarya</taxon>
        <taxon>Basidiomycota</taxon>
        <taxon>Agaricomycotina</taxon>
        <taxon>Agaricomycetes</taxon>
        <taxon>Russulales</taxon>
        <taxon>Hericiaceae</taxon>
        <taxon>Dentipellis</taxon>
    </lineage>
</organism>
<evidence type="ECO:0000313" key="2">
    <source>
        <dbReference type="Proteomes" id="UP000298327"/>
    </source>
</evidence>
<comment type="caution">
    <text evidence="1">The sequence shown here is derived from an EMBL/GenBank/DDBJ whole genome shotgun (WGS) entry which is preliminary data.</text>
</comment>
<gene>
    <name evidence="1" type="ORF">EVG20_g11690</name>
</gene>
<dbReference type="Proteomes" id="UP000298327">
    <property type="component" value="Unassembled WGS sequence"/>
</dbReference>
<dbReference type="EMBL" id="SEOQ01001976">
    <property type="protein sequence ID" value="TFY50150.1"/>
    <property type="molecule type" value="Genomic_DNA"/>
</dbReference>
<keyword evidence="2" id="KW-1185">Reference proteome</keyword>